<proteinExistence type="predicted"/>
<keyword evidence="2" id="KW-0808">Transferase</keyword>
<feature type="domain" description="Erythromycin biosynthesis protein CIII-like C-terminal" evidence="3">
    <location>
        <begin position="376"/>
        <end position="445"/>
    </location>
</feature>
<gene>
    <name evidence="4" type="ORF">N8I77_009851</name>
</gene>
<protein>
    <recommendedName>
        <fullName evidence="3">Erythromycin biosynthesis protein CIII-like C-terminal domain-containing protein</fullName>
    </recommendedName>
</protein>
<keyword evidence="5" id="KW-1185">Reference proteome</keyword>
<dbReference type="InterPro" id="IPR010610">
    <property type="entry name" value="EryCIII-like_C"/>
</dbReference>
<dbReference type="EMBL" id="JAUJFL010000005">
    <property type="protein sequence ID" value="KAK2603387.1"/>
    <property type="molecule type" value="Genomic_DNA"/>
</dbReference>
<dbReference type="Gene3D" id="3.40.50.2000">
    <property type="entry name" value="Glycogen Phosphorylase B"/>
    <property type="match status" value="2"/>
</dbReference>
<dbReference type="InterPro" id="IPR050271">
    <property type="entry name" value="UDP-glycosyltransferase"/>
</dbReference>
<evidence type="ECO:0000259" key="3">
    <source>
        <dbReference type="Pfam" id="PF06722"/>
    </source>
</evidence>
<keyword evidence="1" id="KW-0328">Glycosyltransferase</keyword>
<evidence type="ECO:0000313" key="4">
    <source>
        <dbReference type="EMBL" id="KAK2603387.1"/>
    </source>
</evidence>
<dbReference type="Proteomes" id="UP001265746">
    <property type="component" value="Unassembled WGS sequence"/>
</dbReference>
<sequence>MGSVLFITNPELGQLQVALAVAHSIVQQDASVEIHLATYKDAIAPGVITAASAYATASHSSPTPRPFVLHEISGVPWADAVRSRSTSGKTLILPSLRRRPTLWSWRQHLREVGYFFQPWDGPQLVEVYRSVLDIVKSVNPGVTLVDSMNLPGNVACRHLGVKWCILTPSSLKDWAGGEQPAGRIFWKYPAMGSGLSYPLAWYQVPINVCLVLLMLYHMIRGEAETNDVANYFEKHTDGATIRLDRAPNPFVRALVGIIPELDYPLKVIPETILPCGPIVRPSAPIAQSDPDLARWLSRGPTIYANLGSHCPMNEKQAYDFAMAIRLLLDKAQTSGQDAPMQKLQVLWKVKKEGSFATSAPGCAIHAILGDEVRDDLIRIVEWVEAEPMSILESGHVVLSIHHGGANSFAEAIVAGVPQVVLTQWVDTFDYASRVELVGVGRRGNKSLHSGWESEELGQVLIDMVLGTTAGRFKQKAQEIAKLSARNGGGRTFAAGYLLDLISSGK</sequence>
<dbReference type="GO" id="GO:0008194">
    <property type="term" value="F:UDP-glycosyltransferase activity"/>
    <property type="evidence" value="ECO:0007669"/>
    <property type="project" value="TreeGrafter"/>
</dbReference>
<organism evidence="4 5">
    <name type="scientific">Phomopsis amygdali</name>
    <name type="common">Fusicoccum amygdali</name>
    <dbReference type="NCBI Taxonomy" id="1214568"/>
    <lineage>
        <taxon>Eukaryota</taxon>
        <taxon>Fungi</taxon>
        <taxon>Dikarya</taxon>
        <taxon>Ascomycota</taxon>
        <taxon>Pezizomycotina</taxon>
        <taxon>Sordariomycetes</taxon>
        <taxon>Sordariomycetidae</taxon>
        <taxon>Diaporthales</taxon>
        <taxon>Diaporthaceae</taxon>
        <taxon>Diaporthe</taxon>
    </lineage>
</organism>
<dbReference type="AlphaFoldDB" id="A0AAD9SC16"/>
<reference evidence="4" key="1">
    <citation type="submission" date="2023-06" db="EMBL/GenBank/DDBJ databases">
        <authorList>
            <person name="Noh H."/>
        </authorList>
    </citation>
    <scope>NUCLEOTIDE SEQUENCE</scope>
    <source>
        <strain evidence="4">DUCC20226</strain>
    </source>
</reference>
<evidence type="ECO:0000256" key="2">
    <source>
        <dbReference type="ARBA" id="ARBA00022679"/>
    </source>
</evidence>
<evidence type="ECO:0000313" key="5">
    <source>
        <dbReference type="Proteomes" id="UP001265746"/>
    </source>
</evidence>
<dbReference type="PANTHER" id="PTHR48043">
    <property type="entry name" value="EG:EG0003.4 PROTEIN-RELATED"/>
    <property type="match status" value="1"/>
</dbReference>
<dbReference type="SUPFAM" id="SSF53756">
    <property type="entry name" value="UDP-Glycosyltransferase/glycogen phosphorylase"/>
    <property type="match status" value="1"/>
</dbReference>
<comment type="caution">
    <text evidence="4">The sequence shown here is derived from an EMBL/GenBank/DDBJ whole genome shotgun (WGS) entry which is preliminary data.</text>
</comment>
<accession>A0AAD9SC16</accession>
<evidence type="ECO:0000256" key="1">
    <source>
        <dbReference type="ARBA" id="ARBA00022676"/>
    </source>
</evidence>
<name>A0AAD9SC16_PHOAM</name>
<dbReference type="Pfam" id="PF06722">
    <property type="entry name" value="EryCIII-like_C"/>
    <property type="match status" value="1"/>
</dbReference>
<dbReference type="PANTHER" id="PTHR48043:SF145">
    <property type="entry name" value="FI06409P-RELATED"/>
    <property type="match status" value="1"/>
</dbReference>